<proteinExistence type="predicted"/>
<organism evidence="1 2">
    <name type="scientific">Portunus trituberculatus</name>
    <name type="common">Swimming crab</name>
    <name type="synonym">Neptunus trituberculatus</name>
    <dbReference type="NCBI Taxonomy" id="210409"/>
    <lineage>
        <taxon>Eukaryota</taxon>
        <taxon>Metazoa</taxon>
        <taxon>Ecdysozoa</taxon>
        <taxon>Arthropoda</taxon>
        <taxon>Crustacea</taxon>
        <taxon>Multicrustacea</taxon>
        <taxon>Malacostraca</taxon>
        <taxon>Eumalacostraca</taxon>
        <taxon>Eucarida</taxon>
        <taxon>Decapoda</taxon>
        <taxon>Pleocyemata</taxon>
        <taxon>Brachyura</taxon>
        <taxon>Eubrachyura</taxon>
        <taxon>Portunoidea</taxon>
        <taxon>Portunidae</taxon>
        <taxon>Portuninae</taxon>
        <taxon>Portunus</taxon>
    </lineage>
</organism>
<accession>A0A5B7IBH7</accession>
<reference evidence="1 2" key="1">
    <citation type="submission" date="2019-05" db="EMBL/GenBank/DDBJ databases">
        <title>Another draft genome of Portunus trituberculatus and its Hox gene families provides insights of decapod evolution.</title>
        <authorList>
            <person name="Jeong J.-H."/>
            <person name="Song I."/>
            <person name="Kim S."/>
            <person name="Choi T."/>
            <person name="Kim D."/>
            <person name="Ryu S."/>
            <person name="Kim W."/>
        </authorList>
    </citation>
    <scope>NUCLEOTIDE SEQUENCE [LARGE SCALE GENOMIC DNA]</scope>
    <source>
        <tissue evidence="1">Muscle</tissue>
    </source>
</reference>
<dbReference type="EMBL" id="VSRR010049573">
    <property type="protein sequence ID" value="MPC78867.1"/>
    <property type="molecule type" value="Genomic_DNA"/>
</dbReference>
<dbReference type="Proteomes" id="UP000324222">
    <property type="component" value="Unassembled WGS sequence"/>
</dbReference>
<evidence type="ECO:0000313" key="1">
    <source>
        <dbReference type="EMBL" id="MPC78867.1"/>
    </source>
</evidence>
<keyword evidence="2" id="KW-1185">Reference proteome</keyword>
<dbReference type="AlphaFoldDB" id="A0A5B7IBH7"/>
<gene>
    <name evidence="1" type="ORF">E2C01_073369</name>
</gene>
<protein>
    <submittedName>
        <fullName evidence="1">Uncharacterized protein</fullName>
    </submittedName>
</protein>
<sequence>MNELSKRSKGKQKEVQKAVQKTVQEAVEDELFSILTRYITTATENFPTTPYFTLTTPSSLLLFIMHV</sequence>
<name>A0A5B7IBH7_PORTR</name>
<evidence type="ECO:0000313" key="2">
    <source>
        <dbReference type="Proteomes" id="UP000324222"/>
    </source>
</evidence>
<comment type="caution">
    <text evidence="1">The sequence shown here is derived from an EMBL/GenBank/DDBJ whole genome shotgun (WGS) entry which is preliminary data.</text>
</comment>